<name>A0A0E3Q5N5_9EURY</name>
<dbReference type="GO" id="GO:0004636">
    <property type="term" value="F:phosphoribosyl-ATP diphosphatase activity"/>
    <property type="evidence" value="ECO:0007669"/>
    <property type="project" value="UniProtKB-ARBA"/>
</dbReference>
<comment type="similarity">
    <text evidence="7">Belongs to the PRA-CH family.</text>
</comment>
<comment type="function">
    <text evidence="7">Catalyzes the hydrolysis of the adenine ring of phosphoribosyl-AMP.</text>
</comment>
<protein>
    <recommendedName>
        <fullName evidence="7">Phosphoribosyl-AMP cyclohydrolase</fullName>
        <shortName evidence="7">PRA-CH</shortName>
        <ecNumber evidence="7">3.5.4.19</ecNumber>
    </recommendedName>
</protein>
<proteinExistence type="inferred from homology"/>
<comment type="cofactor">
    <cofactor evidence="7">
        <name>Zn(2+)</name>
        <dbReference type="ChEBI" id="CHEBI:29105"/>
    </cofactor>
    <text evidence="7">Binds 1 zinc ion per subunit.</text>
</comment>
<dbReference type="InterPro" id="IPR038019">
    <property type="entry name" value="PRib_AMP_CycHydrolase_sf"/>
</dbReference>
<dbReference type="InterPro" id="IPR002496">
    <property type="entry name" value="PRib_AMP_CycHydrolase_dom"/>
</dbReference>
<keyword evidence="10" id="KW-1185">Reference proteome</keyword>
<feature type="binding site" evidence="7">
    <location>
        <position position="135"/>
    </location>
    <ligand>
        <name>Zn(2+)</name>
        <dbReference type="ChEBI" id="CHEBI:29105"/>
        <note>ligand shared between dimeric partners</note>
    </ligand>
</feature>
<evidence type="ECO:0000313" key="9">
    <source>
        <dbReference type="EMBL" id="AKB44107.1"/>
    </source>
</evidence>
<dbReference type="GO" id="GO:0000287">
    <property type="term" value="F:magnesium ion binding"/>
    <property type="evidence" value="ECO:0007669"/>
    <property type="project" value="UniProtKB-UniRule"/>
</dbReference>
<gene>
    <name evidence="7" type="primary">hisI</name>
    <name evidence="9" type="ORF">MSVAZ_1838</name>
</gene>
<feature type="binding site" evidence="7">
    <location>
        <position position="115"/>
    </location>
    <ligand>
        <name>Mg(2+)</name>
        <dbReference type="ChEBI" id="CHEBI:18420"/>
    </ligand>
</feature>
<dbReference type="PATRIC" id="fig|1434123.4.peg.2224"/>
<dbReference type="Gene3D" id="3.10.20.810">
    <property type="entry name" value="Phosphoribosyl-AMP cyclohydrolase"/>
    <property type="match status" value="1"/>
</dbReference>
<evidence type="ECO:0000256" key="6">
    <source>
        <dbReference type="ARBA" id="ARBA00023102"/>
    </source>
</evidence>
<dbReference type="EMBL" id="CP009520">
    <property type="protein sequence ID" value="AKB44107.1"/>
    <property type="molecule type" value="Genomic_DNA"/>
</dbReference>
<evidence type="ECO:0000256" key="7">
    <source>
        <dbReference type="HAMAP-Rule" id="MF_01021"/>
    </source>
</evidence>
<keyword evidence="4 7" id="KW-0028">Amino-acid biosynthesis</keyword>
<dbReference type="FunFam" id="3.10.20.810:FF:000001">
    <property type="entry name" value="Histidine biosynthesis bifunctional protein HisIE"/>
    <property type="match status" value="1"/>
</dbReference>
<dbReference type="KEGG" id="mvc:MSVAZ_1838"/>
<keyword evidence="7" id="KW-0479">Metal-binding</keyword>
<keyword evidence="3 7" id="KW-0963">Cytoplasm</keyword>
<organism evidence="9 10">
    <name type="scientific">Methanosarcina vacuolata Z-761</name>
    <dbReference type="NCBI Taxonomy" id="1434123"/>
    <lineage>
        <taxon>Archaea</taxon>
        <taxon>Methanobacteriati</taxon>
        <taxon>Methanobacteriota</taxon>
        <taxon>Stenosarchaea group</taxon>
        <taxon>Methanomicrobia</taxon>
        <taxon>Methanosarcinales</taxon>
        <taxon>Methanosarcinaceae</taxon>
        <taxon>Methanosarcina</taxon>
    </lineage>
</organism>
<comment type="subcellular location">
    <subcellularLocation>
        <location evidence="7">Cytoplasm</location>
    </subcellularLocation>
</comment>
<feature type="binding site" evidence="7">
    <location>
        <position position="113"/>
    </location>
    <ligand>
        <name>Mg(2+)</name>
        <dbReference type="ChEBI" id="CHEBI:18420"/>
    </ligand>
</feature>
<keyword evidence="7" id="KW-0460">Magnesium</keyword>
<dbReference type="Gene3D" id="4.10.80.70">
    <property type="match status" value="1"/>
</dbReference>
<evidence type="ECO:0000256" key="2">
    <source>
        <dbReference type="ARBA" id="ARBA00005169"/>
    </source>
</evidence>
<dbReference type="HAMAP" id="MF_01021">
    <property type="entry name" value="HisI"/>
    <property type="match status" value="1"/>
</dbReference>
<dbReference type="NCBIfam" id="NF000768">
    <property type="entry name" value="PRK00051.1"/>
    <property type="match status" value="1"/>
</dbReference>
<evidence type="ECO:0000259" key="8">
    <source>
        <dbReference type="Pfam" id="PF01502"/>
    </source>
</evidence>
<dbReference type="HOGENOM" id="CLU_048577_5_0_2"/>
<dbReference type="PANTHER" id="PTHR42945">
    <property type="entry name" value="HISTIDINE BIOSYNTHESIS BIFUNCTIONAL PROTEIN"/>
    <property type="match status" value="1"/>
</dbReference>
<dbReference type="EC" id="3.5.4.19" evidence="7"/>
<evidence type="ECO:0000313" key="10">
    <source>
        <dbReference type="Proteomes" id="UP000033096"/>
    </source>
</evidence>
<comment type="cofactor">
    <cofactor evidence="7">
        <name>Mg(2+)</name>
        <dbReference type="ChEBI" id="CHEBI:18420"/>
    </cofactor>
    <text evidence="7">Binds 1 Mg(2+) ion per subunit.</text>
</comment>
<keyword evidence="7" id="KW-0862">Zinc</keyword>
<dbReference type="PANTHER" id="PTHR42945:SF1">
    <property type="entry name" value="HISTIDINE BIOSYNTHESIS BIFUNCTIONAL PROTEIN HIS7"/>
    <property type="match status" value="1"/>
</dbReference>
<dbReference type="GO" id="GO:0005737">
    <property type="term" value="C:cytoplasm"/>
    <property type="evidence" value="ECO:0007669"/>
    <property type="project" value="UniProtKB-SubCell"/>
</dbReference>
<evidence type="ECO:0000256" key="1">
    <source>
        <dbReference type="ARBA" id="ARBA00000024"/>
    </source>
</evidence>
<dbReference type="UniPathway" id="UPA00031">
    <property type="reaction ID" value="UER00008"/>
</dbReference>
<evidence type="ECO:0000256" key="3">
    <source>
        <dbReference type="ARBA" id="ARBA00022490"/>
    </source>
</evidence>
<keyword evidence="5 7" id="KW-0378">Hydrolase</keyword>
<dbReference type="GO" id="GO:0008270">
    <property type="term" value="F:zinc ion binding"/>
    <property type="evidence" value="ECO:0007669"/>
    <property type="project" value="UniProtKB-UniRule"/>
</dbReference>
<sequence length="158" mass="18087">MGSNPEKRARFNFVSIALPLRSNALSFLYLFCNLSPMIDFDSLKSEKGLILAVVQDQLSREVLMCAYMNREALEKTVETGIAHFWSRSRQQLWRKGETSGHVQKVKEIRVDCDMDSLLLLVEQVGGACHMGYRSCFYRNLEGEVVGEKVFEPDEVYKP</sequence>
<comment type="catalytic activity">
    <reaction evidence="1 7">
        <text>1-(5-phospho-beta-D-ribosyl)-5'-AMP + H2O = 1-(5-phospho-beta-D-ribosyl)-5-[(5-phospho-beta-D-ribosylamino)methylideneamino]imidazole-4-carboxamide</text>
        <dbReference type="Rhea" id="RHEA:20049"/>
        <dbReference type="ChEBI" id="CHEBI:15377"/>
        <dbReference type="ChEBI" id="CHEBI:58435"/>
        <dbReference type="ChEBI" id="CHEBI:59457"/>
        <dbReference type="EC" id="3.5.4.19"/>
    </reaction>
</comment>
<dbReference type="AlphaFoldDB" id="A0A0E3Q5N5"/>
<dbReference type="Pfam" id="PF01502">
    <property type="entry name" value="PRA-CH"/>
    <property type="match status" value="1"/>
</dbReference>
<dbReference type="InterPro" id="IPR026660">
    <property type="entry name" value="PRA-CH"/>
</dbReference>
<dbReference type="GO" id="GO:0000105">
    <property type="term" value="P:L-histidine biosynthetic process"/>
    <property type="evidence" value="ECO:0007669"/>
    <property type="project" value="UniProtKB-UniRule"/>
</dbReference>
<dbReference type="GO" id="GO:0004635">
    <property type="term" value="F:phosphoribosyl-AMP cyclohydrolase activity"/>
    <property type="evidence" value="ECO:0007669"/>
    <property type="project" value="UniProtKB-UniRule"/>
</dbReference>
<comment type="pathway">
    <text evidence="2 7">Amino-acid biosynthesis; L-histidine biosynthesis; L-histidine from 5-phospho-alpha-D-ribose 1-diphosphate: step 3/9.</text>
</comment>
<dbReference type="STRING" id="1434123.MSVAZ_1838"/>
<evidence type="ECO:0000256" key="4">
    <source>
        <dbReference type="ARBA" id="ARBA00022605"/>
    </source>
</evidence>
<comment type="subunit">
    <text evidence="7">Homodimer.</text>
</comment>
<keyword evidence="6 7" id="KW-0368">Histidine biosynthesis</keyword>
<reference evidence="9 10" key="1">
    <citation type="submission" date="2014-07" db="EMBL/GenBank/DDBJ databases">
        <title>Methanogenic archaea and the global carbon cycle.</title>
        <authorList>
            <person name="Henriksen J.R."/>
            <person name="Luke J."/>
            <person name="Reinhart S."/>
            <person name="Benedict M.N."/>
            <person name="Youngblut N.D."/>
            <person name="Metcalf M.E."/>
            <person name="Whitaker R.J."/>
            <person name="Metcalf W.W."/>
        </authorList>
    </citation>
    <scope>NUCLEOTIDE SEQUENCE [LARGE SCALE GENOMIC DNA]</scope>
    <source>
        <strain evidence="9 10">Z-761</strain>
    </source>
</reference>
<accession>A0A0E3Q5N5</accession>
<feature type="domain" description="Phosphoribosyl-AMP cyclohydrolase" evidence="8">
    <location>
        <begin position="64"/>
        <end position="137"/>
    </location>
</feature>
<feature type="binding site" evidence="7">
    <location>
        <position position="128"/>
    </location>
    <ligand>
        <name>Zn(2+)</name>
        <dbReference type="ChEBI" id="CHEBI:29105"/>
        <note>ligand shared between dimeric partners</note>
    </ligand>
</feature>
<dbReference type="SUPFAM" id="SSF141734">
    <property type="entry name" value="HisI-like"/>
    <property type="match status" value="1"/>
</dbReference>
<feature type="binding site" evidence="7">
    <location>
        <position position="112"/>
    </location>
    <ligand>
        <name>Zn(2+)</name>
        <dbReference type="ChEBI" id="CHEBI:29105"/>
        <note>ligand shared between dimeric partners</note>
    </ligand>
</feature>
<evidence type="ECO:0000256" key="5">
    <source>
        <dbReference type="ARBA" id="ARBA00022801"/>
    </source>
</evidence>
<dbReference type="Proteomes" id="UP000033096">
    <property type="component" value="Chromosome"/>
</dbReference>
<feature type="binding site" evidence="7">
    <location>
        <position position="111"/>
    </location>
    <ligand>
        <name>Mg(2+)</name>
        <dbReference type="ChEBI" id="CHEBI:18420"/>
    </ligand>
</feature>